<evidence type="ECO:0000313" key="2">
    <source>
        <dbReference type="EMBL" id="MDG0940689.1"/>
    </source>
</evidence>
<evidence type="ECO:0000313" key="1">
    <source>
        <dbReference type="EMBL" id="KAA8481161.1"/>
    </source>
</evidence>
<dbReference type="Proteomes" id="UP001221338">
    <property type="component" value="Unassembled WGS sequence"/>
</dbReference>
<protein>
    <submittedName>
        <fullName evidence="2">Abortive infection system antitoxin AbiGi family protein</fullName>
    </submittedName>
</protein>
<reference evidence="2 6" key="3">
    <citation type="submission" date="2023-03" db="EMBL/GenBank/DDBJ databases">
        <title>Genetic diversity of Bacillus cereus sensu lato isolates from Slovenia.</title>
        <authorList>
            <person name="Abdelli M."/>
        </authorList>
    </citation>
    <scope>NUCLEOTIDE SEQUENCE [LARGE SCALE GENOMIC DNA]</scope>
    <source>
        <strain evidence="2 6">SIBC61B</strain>
    </source>
</reference>
<sequence length="288" mass="34060">MGGQITEIDAVDKVMKIDPPKKVDNETSENDLSSQQSANTLFNFTGRFEWLTENLRRKAFSPRYNEESIEVFGLGDEKKICFPMTCFCDIHLKRLTSHMKKYGDFGIGLKKEWGINAGVQPIQYINIHSPLHKEFVELFTKTLRSEEEDNDLLIEHQNFLLTKLLYIKPLEGMMRISNAENGYATRNFHDEREWRYIPNLNGHGDLPLILPKDHMSPQAYLSYSRALEHKHEFWLDYKYEDIKHLIVKNENYREQLIHFISDKLDINNYEKMLLVSKIIVWDDINKDW</sequence>
<dbReference type="EMBL" id="JARPRV010000002">
    <property type="protein sequence ID" value="MDG0940689.1"/>
    <property type="molecule type" value="Genomic_DNA"/>
</dbReference>
<dbReference type="AlphaFoldDB" id="A0A5M9H5J1"/>
<dbReference type="Pfam" id="PF10899">
    <property type="entry name" value="AbiGi"/>
    <property type="match status" value="1"/>
</dbReference>
<dbReference type="RefSeq" id="WP_000509421.1">
    <property type="nucleotide sequence ID" value="NZ_CP040880.1"/>
</dbReference>
<name>A0A5M9H5J1_9BACI</name>
<keyword evidence="6" id="KW-1185">Reference proteome</keyword>
<evidence type="ECO:0000313" key="4">
    <source>
        <dbReference type="Proteomes" id="UP000194422"/>
    </source>
</evidence>
<organism evidence="1 5">
    <name type="scientific">Bacillus paranthracis</name>
    <dbReference type="NCBI Taxonomy" id="2026186"/>
    <lineage>
        <taxon>Bacteria</taxon>
        <taxon>Bacillati</taxon>
        <taxon>Bacillota</taxon>
        <taxon>Bacilli</taxon>
        <taxon>Bacillales</taxon>
        <taxon>Bacillaceae</taxon>
        <taxon>Bacillus</taxon>
        <taxon>Bacillus cereus group</taxon>
    </lineage>
</organism>
<gene>
    <name evidence="3" type="ORF">BACERE00174_05152</name>
    <name evidence="1" type="ORF">FYW06_04960</name>
    <name evidence="2" type="ORF">P6U22_05665</name>
</gene>
<dbReference type="Proteomes" id="UP000194422">
    <property type="component" value="Unassembled WGS sequence"/>
</dbReference>
<evidence type="ECO:0000313" key="6">
    <source>
        <dbReference type="Proteomes" id="UP001221338"/>
    </source>
</evidence>
<dbReference type="Proteomes" id="UP000325411">
    <property type="component" value="Unassembled WGS sequence"/>
</dbReference>
<evidence type="ECO:0000313" key="3">
    <source>
        <dbReference type="EMBL" id="SME39016.1"/>
    </source>
</evidence>
<accession>A0A5M9H5J1</accession>
<evidence type="ECO:0000313" key="5">
    <source>
        <dbReference type="Proteomes" id="UP000325411"/>
    </source>
</evidence>
<dbReference type="EMBL" id="VXCE01000001">
    <property type="protein sequence ID" value="KAA8481161.1"/>
    <property type="molecule type" value="Genomic_DNA"/>
</dbReference>
<dbReference type="InterPro" id="IPR021223">
    <property type="entry name" value="AbiGi"/>
</dbReference>
<comment type="caution">
    <text evidence="1">The sequence shown here is derived from an EMBL/GenBank/DDBJ whole genome shotgun (WGS) entry which is preliminary data.</text>
</comment>
<dbReference type="EMBL" id="FWYW01000092">
    <property type="protein sequence ID" value="SME39016.1"/>
    <property type="molecule type" value="Genomic_DNA"/>
</dbReference>
<reference evidence="3 4" key="1">
    <citation type="submission" date="2017-04" db="EMBL/GenBank/DDBJ databases">
        <authorList>
            <person name="Criscuolo A."/>
        </authorList>
    </citation>
    <scope>NUCLEOTIDE SEQUENCE [LARGE SCALE GENOMIC DNA]</scope>
    <source>
        <strain evidence="3">16-00174</strain>
    </source>
</reference>
<proteinExistence type="predicted"/>
<reference evidence="1 5" key="2">
    <citation type="submission" date="2019-09" db="EMBL/GenBank/DDBJ databases">
        <authorList>
            <person name="Geng P."/>
            <person name="Wan X."/>
            <person name="Zhou G."/>
            <person name="Yuan Z."/>
            <person name="Hu X."/>
        </authorList>
    </citation>
    <scope>NUCLEOTIDE SEQUENCE [LARGE SCALE GENOMIC DNA]</scope>
    <source>
        <strain evidence="1 5">EFR-4</strain>
    </source>
</reference>